<dbReference type="InterPro" id="IPR051328">
    <property type="entry name" value="T7SS_ABC-Transporter"/>
</dbReference>
<evidence type="ECO:0000256" key="1">
    <source>
        <dbReference type="ARBA" id="ARBA00004141"/>
    </source>
</evidence>
<dbReference type="HOGENOM" id="CLU_052634_0_0_9"/>
<reference evidence="5 6" key="1">
    <citation type="journal article" date="2015" name="Genome Announc.">
        <title>Complete genome sequences for 35 biothreat assay-relevant bacillus species.</title>
        <authorList>
            <person name="Johnson S.L."/>
            <person name="Daligault H.E."/>
            <person name="Davenport K.W."/>
            <person name="Jaissle J."/>
            <person name="Frey K.G."/>
            <person name="Ladner J.T."/>
            <person name="Broomall S.M."/>
            <person name="Bishop-Lilly K.A."/>
            <person name="Bruce D.C."/>
            <person name="Gibbons H.S."/>
            <person name="Coyne S.R."/>
            <person name="Lo C.C."/>
            <person name="Meincke L."/>
            <person name="Munk A.C."/>
            <person name="Koroleva G.I."/>
            <person name="Rosenzweig C.N."/>
            <person name="Palacios G.F."/>
            <person name="Redden C.L."/>
            <person name="Minogue T.D."/>
            <person name="Chain P.S."/>
        </authorList>
    </citation>
    <scope>NUCLEOTIDE SEQUENCE [LARGE SCALE GENOMIC DNA]</scope>
    <source>
        <strain evidence="6">ATCC 14581 / DSM 32 / JCM 2506 / NBRC 15308 / NCIMB 9376 / NCTC 10342 / NRRL B-14308 / VKM B-512</strain>
    </source>
</reference>
<dbReference type="EMBL" id="CP009920">
    <property type="protein sequence ID" value="AJI22757.1"/>
    <property type="molecule type" value="Genomic_DNA"/>
</dbReference>
<dbReference type="PANTHER" id="PTHR43077">
    <property type="entry name" value="TRANSPORT PERMEASE YVFS-RELATED"/>
    <property type="match status" value="1"/>
</dbReference>
<evidence type="ECO:0000256" key="4">
    <source>
        <dbReference type="ARBA" id="ARBA00023136"/>
    </source>
</evidence>
<evidence type="ECO:0000256" key="2">
    <source>
        <dbReference type="ARBA" id="ARBA00022692"/>
    </source>
</evidence>
<evidence type="ECO:0000313" key="6">
    <source>
        <dbReference type="Proteomes" id="UP000031829"/>
    </source>
</evidence>
<dbReference type="RefSeq" id="WP_034650983.1">
    <property type="nucleotide sequence ID" value="NZ_BCVB01000011.1"/>
</dbReference>
<dbReference type="Proteomes" id="UP000031829">
    <property type="component" value="Chromosome"/>
</dbReference>
<gene>
    <name evidence="5" type="ORF">BG04_5430</name>
</gene>
<protein>
    <submittedName>
        <fullName evidence="5">Uncharacterized protein</fullName>
    </submittedName>
</protein>
<dbReference type="Pfam" id="PF12051">
    <property type="entry name" value="DUF3533"/>
    <property type="match status" value="1"/>
</dbReference>
<evidence type="ECO:0000313" key="5">
    <source>
        <dbReference type="EMBL" id="AJI22757.1"/>
    </source>
</evidence>
<dbReference type="GO" id="GO:0016020">
    <property type="term" value="C:membrane"/>
    <property type="evidence" value="ECO:0007669"/>
    <property type="project" value="UniProtKB-SubCell"/>
</dbReference>
<accession>A0A0B6ANR1</accession>
<organism evidence="5 6">
    <name type="scientific">Priestia megaterium (strain ATCC 14581 / DSM 32 / CCUG 1817 / JCM 2506 / NBRC 15308 / NCIMB 9376 / NCTC 10342 / NRRL B-14308 / VKM B-512 / Ford 19)</name>
    <name type="common">Bacillus megaterium</name>
    <dbReference type="NCBI Taxonomy" id="1348623"/>
    <lineage>
        <taxon>Bacteria</taxon>
        <taxon>Bacillati</taxon>
        <taxon>Bacillota</taxon>
        <taxon>Bacilli</taxon>
        <taxon>Bacillales</taxon>
        <taxon>Bacillaceae</taxon>
        <taxon>Priestia</taxon>
    </lineage>
</organism>
<comment type="subcellular location">
    <subcellularLocation>
        <location evidence="1">Membrane</location>
        <topology evidence="1">Multi-pass membrane protein</topology>
    </subcellularLocation>
</comment>
<evidence type="ECO:0000256" key="3">
    <source>
        <dbReference type="ARBA" id="ARBA00022989"/>
    </source>
</evidence>
<name>A0A0B6ANR1_PRIM2</name>
<dbReference type="InterPro" id="IPR022703">
    <property type="entry name" value="DUF3533"/>
</dbReference>
<keyword evidence="4" id="KW-0472">Membrane</keyword>
<keyword evidence="2" id="KW-0812">Transmembrane</keyword>
<dbReference type="GeneID" id="93643376"/>
<proteinExistence type="predicted"/>
<dbReference type="AlphaFoldDB" id="A0A0B6ANR1"/>
<keyword evidence="3" id="KW-1133">Transmembrane helix</keyword>
<sequence length="391" mass="42545">MKLGNQKLIYFSPIIVVAVIFIFILTLIPSASSAPKNLPIAFVNADEGMTVPAKGNVNIGNQMKQNMKQANTEQSSVKWIFVSNTKEVEKGLNNQQYYGALIIPKDFTKKQATLQTAKPDTPAVKLLVNQGMNTAASTLASQVLNGAVDKMNENMRLQLVKRFEQNGTQLSANQALALAAPIQKTVINVNETGTHSVNGNAPVSLFQPLWMASIAGAAMIFLSIQKITFSSRKEKIVNQVGLVIIGVILALAAGFGLAWLAEVVGISVPSFLDTALFLAIAYFSFFTLISAVLSWLGLKGLPIFVIVLFFGAPLLSIAPEIMPDFYRELIYPWLPMRFMVDGVRELFFFGEHLTWNPSVSALALISLISLCALFTSALPASSVKKEKSRSI</sequence>
<dbReference type="PANTHER" id="PTHR43077:SF5">
    <property type="entry name" value="PHAGE INFECTION PROTEIN"/>
    <property type="match status" value="1"/>
</dbReference>
<dbReference type="KEGG" id="bmeg:BG04_5430"/>
<dbReference type="Gene3D" id="3.40.1710.10">
    <property type="entry name" value="abc type-2 transporter like domain"/>
    <property type="match status" value="1"/>
</dbReference>